<dbReference type="Proteomes" id="UP000216857">
    <property type="component" value="Unassembled WGS sequence"/>
</dbReference>
<protein>
    <submittedName>
        <fullName evidence="2">Uncharacterized protein</fullName>
    </submittedName>
</protein>
<feature type="region of interest" description="Disordered" evidence="1">
    <location>
        <begin position="14"/>
        <end position="33"/>
    </location>
</feature>
<keyword evidence="3" id="KW-1185">Reference proteome</keyword>
<feature type="region of interest" description="Disordered" evidence="1">
    <location>
        <begin position="216"/>
        <end position="292"/>
    </location>
</feature>
<dbReference type="RefSeq" id="WP_094848685.1">
    <property type="nucleotide sequence ID" value="NZ_NEVJ01000003.1"/>
</dbReference>
<evidence type="ECO:0000313" key="2">
    <source>
        <dbReference type="EMBL" id="OZI20072.1"/>
    </source>
</evidence>
<name>A0A261R601_9BORD</name>
<sequence length="292" mass="31948">MAFNIKAAVAKAAKTTDMNQAQKGGGGYTPPAEGKPGLRFIAYIELGPQKETFKGQERVREQVKMVFELHGKKWPVDQNGMPQRLAITLSKSLNEKATFFKLFKQMNYSGKYKHMAEMLGEDFSGQVFHRTVGEGADQKTYAGLKDPASGVYAITPPYSVNEDGEDVRRKIPEAVNPLKLFLWDHPDKEQWASIFIDGTYDDGKSKNTFQDAIKASPGFEGSPVEAMLLGDPDTGDDDDVEKAKADAKAKKDAKAKDDKPKSKPAEKKPGPADDDAPGDDDPLSDIGGDDED</sequence>
<reference evidence="2" key="1">
    <citation type="submission" date="2017-05" db="EMBL/GenBank/DDBJ databases">
        <title>Complete and WGS of Bordetella genogroups.</title>
        <authorList>
            <person name="Spilker T."/>
            <person name="Lipuma J."/>
        </authorList>
    </citation>
    <scope>NUCLEOTIDE SEQUENCE</scope>
    <source>
        <strain evidence="2">AU21707</strain>
    </source>
</reference>
<dbReference type="AlphaFoldDB" id="A0A261R601"/>
<feature type="compositionally biased region" description="Basic and acidic residues" evidence="1">
    <location>
        <begin position="241"/>
        <end position="271"/>
    </location>
</feature>
<evidence type="ECO:0000256" key="1">
    <source>
        <dbReference type="SAM" id="MobiDB-lite"/>
    </source>
</evidence>
<organism evidence="2 3">
    <name type="scientific">Bordetella genomosp. 9</name>
    <dbReference type="NCBI Taxonomy" id="1416803"/>
    <lineage>
        <taxon>Bacteria</taxon>
        <taxon>Pseudomonadati</taxon>
        <taxon>Pseudomonadota</taxon>
        <taxon>Betaproteobacteria</taxon>
        <taxon>Burkholderiales</taxon>
        <taxon>Alcaligenaceae</taxon>
        <taxon>Bordetella</taxon>
    </lineage>
</organism>
<dbReference type="EMBL" id="NEVJ01000003">
    <property type="protein sequence ID" value="OZI20072.1"/>
    <property type="molecule type" value="Genomic_DNA"/>
</dbReference>
<evidence type="ECO:0000313" key="3">
    <source>
        <dbReference type="Proteomes" id="UP000216857"/>
    </source>
</evidence>
<gene>
    <name evidence="2" type="ORF">CAL26_21190</name>
</gene>
<feature type="compositionally biased region" description="Acidic residues" evidence="1">
    <location>
        <begin position="272"/>
        <end position="292"/>
    </location>
</feature>
<comment type="caution">
    <text evidence="2">The sequence shown here is derived from an EMBL/GenBank/DDBJ whole genome shotgun (WGS) entry which is preliminary data.</text>
</comment>
<proteinExistence type="predicted"/>
<dbReference type="OrthoDB" id="9094101at2"/>
<accession>A0A261R601</accession>